<keyword evidence="2" id="KW-0408">Iron</keyword>
<reference evidence="4" key="1">
    <citation type="submission" date="2021-01" db="EMBL/GenBank/DDBJ databases">
        <authorList>
            <person name="Corre E."/>
            <person name="Pelletier E."/>
            <person name="Niang G."/>
            <person name="Scheremetjew M."/>
            <person name="Finn R."/>
            <person name="Kale V."/>
            <person name="Holt S."/>
            <person name="Cochrane G."/>
            <person name="Meng A."/>
            <person name="Brown T."/>
            <person name="Cohen L."/>
        </authorList>
    </citation>
    <scope>NUCLEOTIDE SEQUENCE</scope>
    <source>
        <strain evidence="4">SoJaBio B1-5/56/2</strain>
    </source>
</reference>
<feature type="region of interest" description="Disordered" evidence="3">
    <location>
        <begin position="318"/>
        <end position="339"/>
    </location>
</feature>
<keyword evidence="1" id="KW-0677">Repeat</keyword>
<protein>
    <submittedName>
        <fullName evidence="4">Uncharacterized protein</fullName>
    </submittedName>
</protein>
<dbReference type="Gene3D" id="2.120.10.80">
    <property type="entry name" value="Kelch-type beta propeller"/>
    <property type="match status" value="2"/>
</dbReference>
<evidence type="ECO:0000313" key="4">
    <source>
        <dbReference type="EMBL" id="CAE2305105.1"/>
    </source>
</evidence>
<dbReference type="EMBL" id="HBKR01016873">
    <property type="protein sequence ID" value="CAE2305105.1"/>
    <property type="molecule type" value="Transcribed_RNA"/>
</dbReference>
<dbReference type="Pfam" id="PF24681">
    <property type="entry name" value="Kelch_KLHDC2_KLHL20_DRC7"/>
    <property type="match status" value="1"/>
</dbReference>
<dbReference type="GO" id="GO:0019760">
    <property type="term" value="P:glucosinolate metabolic process"/>
    <property type="evidence" value="ECO:0007669"/>
    <property type="project" value="UniProtKB-ARBA"/>
</dbReference>
<evidence type="ECO:0000256" key="3">
    <source>
        <dbReference type="SAM" id="MobiDB-lite"/>
    </source>
</evidence>
<accession>A0A7S4KTM0</accession>
<dbReference type="PANTHER" id="PTHR47435">
    <property type="entry name" value="KELCH REPEAT PROTEIN (AFU_ORTHOLOGUE AFUA_5G12780)"/>
    <property type="match status" value="1"/>
</dbReference>
<dbReference type="InterPro" id="IPR015915">
    <property type="entry name" value="Kelch-typ_b-propeller"/>
</dbReference>
<dbReference type="AlphaFoldDB" id="A0A7S4KTM0"/>
<name>A0A7S4KTM0_9EUKA</name>
<organism evidence="4">
    <name type="scientific">Paramoeba aestuarina</name>
    <dbReference type="NCBI Taxonomy" id="180227"/>
    <lineage>
        <taxon>Eukaryota</taxon>
        <taxon>Amoebozoa</taxon>
        <taxon>Discosea</taxon>
        <taxon>Flabellinia</taxon>
        <taxon>Dactylopodida</taxon>
        <taxon>Paramoebidae</taxon>
        <taxon>Paramoeba</taxon>
    </lineage>
</organism>
<feature type="region of interest" description="Disordered" evidence="3">
    <location>
        <begin position="1"/>
        <end position="26"/>
    </location>
</feature>
<feature type="compositionally biased region" description="Low complexity" evidence="3">
    <location>
        <begin position="12"/>
        <end position="23"/>
    </location>
</feature>
<evidence type="ECO:0000256" key="2">
    <source>
        <dbReference type="ARBA" id="ARBA00023004"/>
    </source>
</evidence>
<proteinExistence type="predicted"/>
<gene>
    <name evidence="4" type="ORF">NAES01612_LOCUS11175</name>
</gene>
<sequence length="374" mass="40507">MSSSLSGWKALSTTSTPPESWPTGRSSHALFGVKKKGSSSGDVVMFGGERIAREAVDGATWICSSDSTWSTLPSTEDAVAPRPRFAMASASYEVDGELRGVIFGGRTGIGMGQGALDDTFVFEAGTGWRAVTCPLSPTPRSYHAMVGNGQYVFLFGGCAEERLNDLWLFDGVAERWHSVKMAKNSHQPPVSRGGPVLFVSRMKNGELAVCVLFGFDGKKELSSGVVGMLHFSNNTDSWEINWLDDDSSMALFDSSNGVPIGRSVLAGAPVDNQRFFVFGGEKSPSAKGHEGAGEFHRDAWLLTCQTDTEKFPRFRWQQLSSSSGDEESQNGPEPRGWLSSCFVPSGSSPTMFLFGGLNTENKRLDDGWFFHLTC</sequence>
<dbReference type="SUPFAM" id="SSF50965">
    <property type="entry name" value="Galactose oxidase, central domain"/>
    <property type="match status" value="1"/>
</dbReference>
<dbReference type="PANTHER" id="PTHR47435:SF4">
    <property type="entry name" value="KELCH REPEAT PROTEIN (AFU_ORTHOLOGUE AFUA_5G12780)"/>
    <property type="match status" value="1"/>
</dbReference>
<dbReference type="InterPro" id="IPR011043">
    <property type="entry name" value="Gal_Oxase/kelch_b-propeller"/>
</dbReference>
<evidence type="ECO:0000256" key="1">
    <source>
        <dbReference type="ARBA" id="ARBA00022737"/>
    </source>
</evidence>